<protein>
    <submittedName>
        <fullName evidence="1">DUF2332 family protein</fullName>
    </submittedName>
</protein>
<reference evidence="1 2" key="1">
    <citation type="submission" date="2019-01" db="EMBL/GenBank/DDBJ databases">
        <title>Draft genome sequences of the type strain Streptomyces sioyaensis DSM 40032 and its novel strain, TM32, a thermotolerant antibiotics-producing actinobacterium.</title>
        <authorList>
            <person name="Nakaew N."/>
            <person name="Lumyong S."/>
            <person name="Sloan W.T."/>
            <person name="Sungthong R."/>
        </authorList>
    </citation>
    <scope>NUCLEOTIDE SEQUENCE [LARGE SCALE GENOMIC DNA]</scope>
    <source>
        <strain evidence="1 2">DSM 40032</strain>
    </source>
</reference>
<dbReference type="RefSeq" id="WP_129251160.1">
    <property type="nucleotide sequence ID" value="NZ_JABZEL010000009.1"/>
</dbReference>
<sequence length="389" mass="41712">MVVNTGNVEGAAGGAWAVAERYREFSWREARGRSEAHEELSARIGHDQEFCELLAGSLPAGEKQQPALLLAAVRHLDGPHADLGPRGAAAYARWREWTVRHWDEVRAVVMRRTARTDEPARCTALLPLLAGLPQPLALLEAGSSAGLGLHPDRYRYRYAHASYDAHAPYADEAEEGAGRADGADPGAEIEAGAPGSPAVFGCRTDWAAHELACRLPRIVWRAGIAPDPLDPVAEPDDLRWLQALVWPGDGERAARLSAAVEAVRAAPRPRIVRGDPLGELPALAAEAPPEATLVIFHSAALGGLPPARREEFARLVRSLLDARAGGGHWISHEHHSVLPWLTTPAQRSPHPDPQSPLLTLALDEHPVALTGPYGQSLHRLPGAAHAPGS</sequence>
<evidence type="ECO:0000313" key="2">
    <source>
        <dbReference type="Proteomes" id="UP000289482"/>
    </source>
</evidence>
<dbReference type="InterPro" id="IPR011200">
    <property type="entry name" value="UCP012608"/>
</dbReference>
<proteinExistence type="predicted"/>
<dbReference type="GeneID" id="95782473"/>
<keyword evidence="2" id="KW-1185">Reference proteome</keyword>
<gene>
    <name evidence="1" type="ORF">EST54_31775</name>
</gene>
<dbReference type="Proteomes" id="UP000289482">
    <property type="component" value="Unassembled WGS sequence"/>
</dbReference>
<dbReference type="EMBL" id="SDIF01000182">
    <property type="protein sequence ID" value="RXS58647.1"/>
    <property type="molecule type" value="Genomic_DNA"/>
</dbReference>
<organism evidence="1 2">
    <name type="scientific">Streptomyces sioyaensis</name>
    <dbReference type="NCBI Taxonomy" id="67364"/>
    <lineage>
        <taxon>Bacteria</taxon>
        <taxon>Bacillati</taxon>
        <taxon>Actinomycetota</taxon>
        <taxon>Actinomycetes</taxon>
        <taxon>Kitasatosporales</taxon>
        <taxon>Streptomycetaceae</taxon>
        <taxon>Streptomyces</taxon>
    </lineage>
</organism>
<accession>A0A4Q1QVQ9</accession>
<evidence type="ECO:0000313" key="1">
    <source>
        <dbReference type="EMBL" id="RXS58647.1"/>
    </source>
</evidence>
<dbReference type="AlphaFoldDB" id="A0A4Q1QVQ9"/>
<name>A0A4Q1QVQ9_9ACTN</name>
<comment type="caution">
    <text evidence="1">The sequence shown here is derived from an EMBL/GenBank/DDBJ whole genome shotgun (WGS) entry which is preliminary data.</text>
</comment>
<dbReference type="Pfam" id="PF10094">
    <property type="entry name" value="DUF2332"/>
    <property type="match status" value="1"/>
</dbReference>